<dbReference type="OrthoDB" id="7239898at2"/>
<gene>
    <name evidence="6" type="ORF">GTQ45_02130</name>
</gene>
<dbReference type="Gene3D" id="3.20.20.30">
    <property type="entry name" value="Luciferase-like domain"/>
    <property type="match status" value="1"/>
</dbReference>
<keyword evidence="7" id="KW-1185">Reference proteome</keyword>
<dbReference type="PANTHER" id="PTHR30137:SF16">
    <property type="entry name" value="BLL0895 PROTEIN"/>
    <property type="match status" value="1"/>
</dbReference>
<dbReference type="GO" id="GO:0005829">
    <property type="term" value="C:cytosol"/>
    <property type="evidence" value="ECO:0007669"/>
    <property type="project" value="TreeGrafter"/>
</dbReference>
<dbReference type="GO" id="GO:0016705">
    <property type="term" value="F:oxidoreductase activity, acting on paired donors, with incorporation or reduction of molecular oxygen"/>
    <property type="evidence" value="ECO:0007669"/>
    <property type="project" value="InterPro"/>
</dbReference>
<dbReference type="Pfam" id="PF00296">
    <property type="entry name" value="Bac_luciferase"/>
    <property type="match status" value="1"/>
</dbReference>
<keyword evidence="2" id="KW-0285">Flavoprotein</keyword>
<dbReference type="InterPro" id="IPR011251">
    <property type="entry name" value="Luciferase-like_dom"/>
</dbReference>
<evidence type="ECO:0000256" key="4">
    <source>
        <dbReference type="ARBA" id="ARBA00023033"/>
    </source>
</evidence>
<proteinExistence type="inferred from homology"/>
<name>A0A845Q817_9HYPH</name>
<evidence type="ECO:0000256" key="3">
    <source>
        <dbReference type="ARBA" id="ARBA00023002"/>
    </source>
</evidence>
<comment type="similarity">
    <text evidence="1">Belongs to the bacterial luciferase oxidoreductase family.</text>
</comment>
<dbReference type="Proteomes" id="UP000470384">
    <property type="component" value="Unassembled WGS sequence"/>
</dbReference>
<evidence type="ECO:0000259" key="5">
    <source>
        <dbReference type="Pfam" id="PF00296"/>
    </source>
</evidence>
<organism evidence="6 7">
    <name type="scientific">Pyruvatibacter mobilis</name>
    <dbReference type="NCBI Taxonomy" id="1712261"/>
    <lineage>
        <taxon>Bacteria</taxon>
        <taxon>Pseudomonadati</taxon>
        <taxon>Pseudomonadota</taxon>
        <taxon>Alphaproteobacteria</taxon>
        <taxon>Hyphomicrobiales</taxon>
        <taxon>Parvibaculaceae</taxon>
        <taxon>Pyruvatibacter</taxon>
    </lineage>
</organism>
<protein>
    <submittedName>
        <fullName evidence="6">LLM class flavin-dependent oxidoreductase</fullName>
    </submittedName>
</protein>
<keyword evidence="3" id="KW-0560">Oxidoreductase</keyword>
<dbReference type="GeneID" id="300653509"/>
<dbReference type="SUPFAM" id="SSF51679">
    <property type="entry name" value="Bacterial luciferase-like"/>
    <property type="match status" value="1"/>
</dbReference>
<sequence>MAATQSRKKRNGIFLAPFHPLDEDPTLAIQRDMELIEHLDRIGYDEAWVGEHHSAGYEIIASPEVFLAAVAERTNRIKLGTGVVSLPYHHPLTTANRIIQLDHQTKGRIMFGAGPGLLPSDAMMLGIEVAKQRPRMVEALDVILRLFNGETVTEETEWYKLTNARLQLTPYSNPHPEVAVASSVTPSGGKLAGKYGLGMLCVAATNASGYDALAINWEVAQQVAKEHGRTMDPDCLRLVGPIHIAETREQAMENVKYGFYKWSDYFNSINPMAAPNADKSKDPLDAMIESGQGIVGTPDDAIAQIRRLEEKMPGFGCFLQLAHNWADFDTTKKSYELWMRHVMPEINKMNDARRASFGWATDNAEEFIGQAMSAAMTTIQQHYEDEEKKKGQSAAE</sequence>
<keyword evidence="4" id="KW-0503">Monooxygenase</keyword>
<dbReference type="InterPro" id="IPR050766">
    <property type="entry name" value="Bact_Lucif_Oxidored"/>
</dbReference>
<dbReference type="EMBL" id="WXYQ01000001">
    <property type="protein sequence ID" value="NBG94529.1"/>
    <property type="molecule type" value="Genomic_DNA"/>
</dbReference>
<reference evidence="6 7" key="1">
    <citation type="journal article" date="2016" name="Int. J. Syst. Evol. Microbiol.">
        <title>Pyruvatibacter mobilis gen. nov., sp. nov., a marine bacterium from the culture broth of Picochlorum sp. 122.</title>
        <authorList>
            <person name="Wang G."/>
            <person name="Tang M."/>
            <person name="Wu H."/>
            <person name="Dai S."/>
            <person name="Li T."/>
            <person name="Chen C."/>
            <person name="He H."/>
            <person name="Fan J."/>
            <person name="Xiang W."/>
            <person name="Li X."/>
        </authorList>
    </citation>
    <scope>NUCLEOTIDE SEQUENCE [LARGE SCALE GENOMIC DNA]</scope>
    <source>
        <strain evidence="6 7">GYP-11</strain>
    </source>
</reference>
<dbReference type="GO" id="GO:0004497">
    <property type="term" value="F:monooxygenase activity"/>
    <property type="evidence" value="ECO:0007669"/>
    <property type="project" value="UniProtKB-KW"/>
</dbReference>
<evidence type="ECO:0000256" key="1">
    <source>
        <dbReference type="ARBA" id="ARBA00010426"/>
    </source>
</evidence>
<feature type="domain" description="Luciferase-like" evidence="5">
    <location>
        <begin position="12"/>
        <end position="310"/>
    </location>
</feature>
<dbReference type="PANTHER" id="PTHR30137">
    <property type="entry name" value="LUCIFERASE-LIKE MONOOXYGENASE"/>
    <property type="match status" value="1"/>
</dbReference>
<accession>A0A845Q817</accession>
<comment type="caution">
    <text evidence="6">The sequence shown here is derived from an EMBL/GenBank/DDBJ whole genome shotgun (WGS) entry which is preliminary data.</text>
</comment>
<dbReference type="InterPro" id="IPR036661">
    <property type="entry name" value="Luciferase-like_sf"/>
</dbReference>
<evidence type="ECO:0000256" key="2">
    <source>
        <dbReference type="ARBA" id="ARBA00022630"/>
    </source>
</evidence>
<evidence type="ECO:0000313" key="6">
    <source>
        <dbReference type="EMBL" id="NBG94529.1"/>
    </source>
</evidence>
<evidence type="ECO:0000313" key="7">
    <source>
        <dbReference type="Proteomes" id="UP000470384"/>
    </source>
</evidence>
<dbReference type="AlphaFoldDB" id="A0A845Q817"/>
<dbReference type="RefSeq" id="WP_160586616.1">
    <property type="nucleotide sequence ID" value="NZ_BMHN01000001.1"/>
</dbReference>